<feature type="region of interest" description="Disordered" evidence="1">
    <location>
        <begin position="1"/>
        <end position="28"/>
    </location>
</feature>
<dbReference type="PANTHER" id="PTHR15157:SF24">
    <property type="entry name" value="VACUOLAR PROTEIN SORTING 38"/>
    <property type="match status" value="1"/>
</dbReference>
<dbReference type="PANTHER" id="PTHR15157">
    <property type="entry name" value="UV RADIATION RESISTANCE-ASSOCIATED GENE PROTEIN"/>
    <property type="match status" value="1"/>
</dbReference>
<sequence length="396" mass="44047">MDDPGPSSPGPEPPPPARPEEGDGWVLLPPSEVEGVEDPKVIHWEDLQQELARLWSLSAALQAARDRKTHLATRIESALEARRAFLRQDNELAEIRQRLQDHTDHLGDLKLCAKKSADDAEDRRERLCINIRTLSVASKTLGAARNNLEEANKLLIGENGHGRLKNMEQKLRMRQQYMITQVAQIYPVRPLDEQSPGHKPIFTPSIIKISMSFSACQFEWISSSNCFSGNAESILPNGYQKRPLAISGLQLSKPTAKKTGYFSDKTDFQKSSTVLGYAGHAVSLIASYLNVPLRYPLRFGGSRSYILDPAPSVEPSSIVSVATSIPPSTSMRILEFPLYFDGQETTKSAYAIFLLNKDIEQLLNYIGAESLGPRHVLANLRQLTAIIQSQQYISVD</sequence>
<evidence type="ECO:0008006" key="4">
    <source>
        <dbReference type="Google" id="ProtNLM"/>
    </source>
</evidence>
<dbReference type="Proteomes" id="UP000636709">
    <property type="component" value="Unassembled WGS sequence"/>
</dbReference>
<keyword evidence="3" id="KW-1185">Reference proteome</keyword>
<evidence type="ECO:0000313" key="3">
    <source>
        <dbReference type="Proteomes" id="UP000636709"/>
    </source>
</evidence>
<accession>A0A835BNP1</accession>
<evidence type="ECO:0000256" key="1">
    <source>
        <dbReference type="SAM" id="MobiDB-lite"/>
    </source>
</evidence>
<dbReference type="OrthoDB" id="72772at2759"/>
<dbReference type="AlphaFoldDB" id="A0A835BNP1"/>
<reference evidence="2" key="1">
    <citation type="submission" date="2020-07" db="EMBL/GenBank/DDBJ databases">
        <title>Genome sequence and genetic diversity analysis of an under-domesticated orphan crop, white fonio (Digitaria exilis).</title>
        <authorList>
            <person name="Bennetzen J.L."/>
            <person name="Chen S."/>
            <person name="Ma X."/>
            <person name="Wang X."/>
            <person name="Yssel A.E.J."/>
            <person name="Chaluvadi S.R."/>
            <person name="Johnson M."/>
            <person name="Gangashetty P."/>
            <person name="Hamidou F."/>
            <person name="Sanogo M.D."/>
            <person name="Zwaenepoel A."/>
            <person name="Wallace J."/>
            <person name="Van De Peer Y."/>
            <person name="Van Deynze A."/>
        </authorList>
    </citation>
    <scope>NUCLEOTIDE SEQUENCE</scope>
    <source>
        <tissue evidence="2">Leaves</tissue>
    </source>
</reference>
<dbReference type="GO" id="GO:0000323">
    <property type="term" value="C:lytic vacuole"/>
    <property type="evidence" value="ECO:0007669"/>
    <property type="project" value="TreeGrafter"/>
</dbReference>
<comment type="caution">
    <text evidence="2">The sequence shown here is derived from an EMBL/GenBank/DDBJ whole genome shotgun (WGS) entry which is preliminary data.</text>
</comment>
<proteinExistence type="predicted"/>
<protein>
    <recommendedName>
        <fullName evidence="4">UV radiation resistance-associated gene protein</fullName>
    </recommendedName>
</protein>
<name>A0A835BNP1_9POAL</name>
<dbReference type="GO" id="GO:0000149">
    <property type="term" value="F:SNARE binding"/>
    <property type="evidence" value="ECO:0007669"/>
    <property type="project" value="TreeGrafter"/>
</dbReference>
<organism evidence="2 3">
    <name type="scientific">Digitaria exilis</name>
    <dbReference type="NCBI Taxonomy" id="1010633"/>
    <lineage>
        <taxon>Eukaryota</taxon>
        <taxon>Viridiplantae</taxon>
        <taxon>Streptophyta</taxon>
        <taxon>Embryophyta</taxon>
        <taxon>Tracheophyta</taxon>
        <taxon>Spermatophyta</taxon>
        <taxon>Magnoliopsida</taxon>
        <taxon>Liliopsida</taxon>
        <taxon>Poales</taxon>
        <taxon>Poaceae</taxon>
        <taxon>PACMAD clade</taxon>
        <taxon>Panicoideae</taxon>
        <taxon>Panicodae</taxon>
        <taxon>Paniceae</taxon>
        <taxon>Anthephorinae</taxon>
        <taxon>Digitaria</taxon>
    </lineage>
</organism>
<evidence type="ECO:0000313" key="2">
    <source>
        <dbReference type="EMBL" id="KAF8706438.1"/>
    </source>
</evidence>
<gene>
    <name evidence="2" type="ORF">HU200_030709</name>
</gene>
<dbReference type="EMBL" id="JACEFO010001767">
    <property type="protein sequence ID" value="KAF8706438.1"/>
    <property type="molecule type" value="Genomic_DNA"/>
</dbReference>
<dbReference type="GO" id="GO:0035493">
    <property type="term" value="P:SNARE complex assembly"/>
    <property type="evidence" value="ECO:0007669"/>
    <property type="project" value="TreeGrafter"/>
</dbReference>
<dbReference type="GO" id="GO:0005768">
    <property type="term" value="C:endosome"/>
    <property type="evidence" value="ECO:0007669"/>
    <property type="project" value="TreeGrafter"/>
</dbReference>
<feature type="compositionally biased region" description="Pro residues" evidence="1">
    <location>
        <begin position="1"/>
        <end position="17"/>
    </location>
</feature>